<evidence type="ECO:0000256" key="2">
    <source>
        <dbReference type="ARBA" id="ARBA00006228"/>
    </source>
</evidence>
<keyword evidence="4 7" id="KW-0812">Transmembrane</keyword>
<comment type="similarity">
    <text evidence="2">Belongs to the CPA3 antiporters (TC 2.A.63) subunit E family.</text>
</comment>
<keyword evidence="5 7" id="KW-1133">Transmembrane helix</keyword>
<comment type="subcellular location">
    <subcellularLocation>
        <location evidence="1">Cell membrane</location>
        <topology evidence="1">Multi-pass membrane protein</topology>
    </subcellularLocation>
</comment>
<keyword evidence="6 7" id="KW-0472">Membrane</keyword>
<keyword evidence="9" id="KW-1185">Reference proteome</keyword>
<evidence type="ECO:0000313" key="8">
    <source>
        <dbReference type="EMBL" id="URW78743.1"/>
    </source>
</evidence>
<dbReference type="RefSeq" id="WP_250722114.1">
    <property type="nucleotide sequence ID" value="NZ_CP098400.1"/>
</dbReference>
<dbReference type="GO" id="GO:0005886">
    <property type="term" value="C:plasma membrane"/>
    <property type="evidence" value="ECO:0007669"/>
    <property type="project" value="UniProtKB-SubCell"/>
</dbReference>
<evidence type="ECO:0000313" key="9">
    <source>
        <dbReference type="Proteomes" id="UP001056426"/>
    </source>
</evidence>
<evidence type="ECO:0000256" key="6">
    <source>
        <dbReference type="ARBA" id="ARBA00023136"/>
    </source>
</evidence>
<dbReference type="InterPro" id="IPR002758">
    <property type="entry name" value="Cation_antiport_E"/>
</dbReference>
<proteinExistence type="inferred from homology"/>
<dbReference type="AlphaFoldDB" id="A0A9J6ZML2"/>
<evidence type="ECO:0000256" key="5">
    <source>
        <dbReference type="ARBA" id="ARBA00022989"/>
    </source>
</evidence>
<dbReference type="PANTHER" id="PTHR34584">
    <property type="entry name" value="NA(+)/H(+) ANTIPORTER SUBUNIT E1"/>
    <property type="match status" value="1"/>
</dbReference>
<gene>
    <name evidence="8" type="ORF">M9189_07690</name>
</gene>
<dbReference type="Pfam" id="PF01899">
    <property type="entry name" value="MNHE"/>
    <property type="match status" value="1"/>
</dbReference>
<organism evidence="8 9">
    <name type="scientific">Xiashengella succiniciproducens</name>
    <dbReference type="NCBI Taxonomy" id="2949635"/>
    <lineage>
        <taxon>Bacteria</taxon>
        <taxon>Pseudomonadati</taxon>
        <taxon>Bacteroidota</taxon>
        <taxon>Bacteroidia</taxon>
        <taxon>Marinilabiliales</taxon>
        <taxon>Marinilabiliaceae</taxon>
        <taxon>Xiashengella</taxon>
    </lineage>
</organism>
<evidence type="ECO:0000256" key="3">
    <source>
        <dbReference type="ARBA" id="ARBA00022475"/>
    </source>
</evidence>
<reference evidence="8" key="2">
    <citation type="submission" date="2022-06" db="EMBL/GenBank/DDBJ databases">
        <title>Xiashengella guii gen. nov. sp. nov., a bacterium isolated form anaerobic digestion tank.</title>
        <authorList>
            <person name="Huang H."/>
        </authorList>
    </citation>
    <scope>NUCLEOTIDE SEQUENCE</scope>
    <source>
        <strain evidence="8">Ai-910</strain>
    </source>
</reference>
<dbReference type="GO" id="GO:0008324">
    <property type="term" value="F:monoatomic cation transmembrane transporter activity"/>
    <property type="evidence" value="ECO:0007669"/>
    <property type="project" value="InterPro"/>
</dbReference>
<evidence type="ECO:0000256" key="4">
    <source>
        <dbReference type="ARBA" id="ARBA00022692"/>
    </source>
</evidence>
<dbReference type="PANTHER" id="PTHR34584:SF1">
    <property type="entry name" value="NA(+)_H(+) ANTIPORTER SUBUNIT E1"/>
    <property type="match status" value="1"/>
</dbReference>
<keyword evidence="3" id="KW-1003">Cell membrane</keyword>
<dbReference type="Proteomes" id="UP001056426">
    <property type="component" value="Chromosome"/>
</dbReference>
<reference evidence="8" key="1">
    <citation type="submission" date="2022-05" db="EMBL/GenBank/DDBJ databases">
        <authorList>
            <person name="Sun X."/>
        </authorList>
    </citation>
    <scope>NUCLEOTIDE SEQUENCE</scope>
    <source>
        <strain evidence="8">Ai-910</strain>
    </source>
</reference>
<evidence type="ECO:0000256" key="7">
    <source>
        <dbReference type="SAM" id="Phobius"/>
    </source>
</evidence>
<sequence>MSLKINSRTLAHFPVRLFYLGLAFVYFCYEIIKSGLVIAKLIISGSRGDGGCIITYHCRLEKHWQKLLLFNMISMTPGTLGVDVDNDGSIFVIHLLNVDDKDHFFKQARIFENLLSKAL</sequence>
<name>A0A9J6ZML2_9BACT</name>
<dbReference type="KEGG" id="alkq:M9189_07690"/>
<evidence type="ECO:0000256" key="1">
    <source>
        <dbReference type="ARBA" id="ARBA00004651"/>
    </source>
</evidence>
<accession>A0A9J6ZML2</accession>
<feature type="transmembrane region" description="Helical" evidence="7">
    <location>
        <begin position="13"/>
        <end position="32"/>
    </location>
</feature>
<protein>
    <submittedName>
        <fullName evidence="8">Na+/H+ antiporter subunit E</fullName>
    </submittedName>
</protein>
<dbReference type="EMBL" id="CP098400">
    <property type="protein sequence ID" value="URW78743.1"/>
    <property type="molecule type" value="Genomic_DNA"/>
</dbReference>